<evidence type="ECO:0000313" key="9">
    <source>
        <dbReference type="Proteomes" id="UP000886883"/>
    </source>
</evidence>
<dbReference type="InterPro" id="IPR013154">
    <property type="entry name" value="ADH-like_N"/>
</dbReference>
<dbReference type="SUPFAM" id="SSF51735">
    <property type="entry name" value="NAD(P)-binding Rossmann-fold domains"/>
    <property type="match status" value="1"/>
</dbReference>
<dbReference type="InterPro" id="IPR013149">
    <property type="entry name" value="ADH-like_C"/>
</dbReference>
<dbReference type="GO" id="GO:0016491">
    <property type="term" value="F:oxidoreductase activity"/>
    <property type="evidence" value="ECO:0007669"/>
    <property type="project" value="UniProtKB-KW"/>
</dbReference>
<gene>
    <name evidence="8" type="ORF">H9763_09950</name>
</gene>
<organism evidence="8 9">
    <name type="scientific">Candidatus Eisenbergiella merdigallinarum</name>
    <dbReference type="NCBI Taxonomy" id="2838552"/>
    <lineage>
        <taxon>Bacteria</taxon>
        <taxon>Bacillati</taxon>
        <taxon>Bacillota</taxon>
        <taxon>Clostridia</taxon>
        <taxon>Lachnospirales</taxon>
        <taxon>Lachnospiraceae</taxon>
        <taxon>Eisenbergiella</taxon>
    </lineage>
</organism>
<evidence type="ECO:0000256" key="1">
    <source>
        <dbReference type="ARBA" id="ARBA00001947"/>
    </source>
</evidence>
<dbReference type="EMBL" id="DWXE01000039">
    <property type="protein sequence ID" value="HJB91767.1"/>
    <property type="molecule type" value="Genomic_DNA"/>
</dbReference>
<dbReference type="AlphaFoldDB" id="A0A9D2MTD4"/>
<dbReference type="PANTHER" id="PTHR43350">
    <property type="entry name" value="NAD-DEPENDENT ALCOHOL DEHYDROGENASE"/>
    <property type="match status" value="1"/>
</dbReference>
<protein>
    <submittedName>
        <fullName evidence="8">Alcohol dehydrogenase catalytic domain-containing protein</fullName>
    </submittedName>
</protein>
<keyword evidence="3" id="KW-0479">Metal-binding</keyword>
<dbReference type="Pfam" id="PF00107">
    <property type="entry name" value="ADH_zinc_N"/>
    <property type="match status" value="1"/>
</dbReference>
<feature type="domain" description="Alcohol dehydrogenase-like N-terminal" evidence="7">
    <location>
        <begin position="23"/>
        <end position="129"/>
    </location>
</feature>
<keyword evidence="5" id="KW-0560">Oxidoreductase</keyword>
<dbReference type="Gene3D" id="3.90.180.10">
    <property type="entry name" value="Medium-chain alcohol dehydrogenases, catalytic domain"/>
    <property type="match status" value="1"/>
</dbReference>
<feature type="domain" description="Alcohol dehydrogenase-like C-terminal" evidence="6">
    <location>
        <begin position="205"/>
        <end position="275"/>
    </location>
</feature>
<dbReference type="GO" id="GO:0046872">
    <property type="term" value="F:metal ion binding"/>
    <property type="evidence" value="ECO:0007669"/>
    <property type="project" value="UniProtKB-KW"/>
</dbReference>
<evidence type="ECO:0000313" key="8">
    <source>
        <dbReference type="EMBL" id="HJB91767.1"/>
    </source>
</evidence>
<evidence type="ECO:0000256" key="4">
    <source>
        <dbReference type="ARBA" id="ARBA00022833"/>
    </source>
</evidence>
<comment type="similarity">
    <text evidence="2">Belongs to the zinc-containing alcohol dehydrogenase family.</text>
</comment>
<sequence length="312" mass="33994">MKAVFYDGKDAVYREDYPIPEPGEGESLVQILLSAVCNTDKEVLKGYKPDFRGVMGHEFVGKVITSSDPSLVGKRVVGELNEECGRCIYCRTGRPHHCTNRKVIGLTGRDGCFAEYMTIATRLLHEVPDSLPTRIAIFTEPLAAALEILNQVHVRPDLNAAVIGDGRLALFVAQALALNGIDLTVIGRHPEKLETFSRFAKTATRGETEGYELVVDATGSPSGLADAMNLVRKKGTIVIKSTYAGNASINMSQAVVNELTIVGSRCGPFEPALKLLETGRVQLPPVRLYELKDFREAFSSPAFKAGFSFEES</sequence>
<dbReference type="CDD" id="cd08242">
    <property type="entry name" value="MDR_like"/>
    <property type="match status" value="1"/>
</dbReference>
<dbReference type="Gene3D" id="3.40.50.720">
    <property type="entry name" value="NAD(P)-binding Rossmann-like Domain"/>
    <property type="match status" value="1"/>
</dbReference>
<name>A0A9D2MTD4_9FIRM</name>
<dbReference type="PANTHER" id="PTHR43350:SF2">
    <property type="entry name" value="GROES-LIKE ZINC-BINDING ALCOHOL DEHYDROGENASE FAMILY PROTEIN"/>
    <property type="match status" value="1"/>
</dbReference>
<comment type="caution">
    <text evidence="8">The sequence shown here is derived from an EMBL/GenBank/DDBJ whole genome shotgun (WGS) entry which is preliminary data.</text>
</comment>
<accession>A0A9D2MTD4</accession>
<dbReference type="InterPro" id="IPR036291">
    <property type="entry name" value="NAD(P)-bd_dom_sf"/>
</dbReference>
<dbReference type="Proteomes" id="UP000886883">
    <property type="component" value="Unassembled WGS sequence"/>
</dbReference>
<proteinExistence type="inferred from homology"/>
<keyword evidence="4" id="KW-0862">Zinc</keyword>
<comment type="cofactor">
    <cofactor evidence="1">
        <name>Zn(2+)</name>
        <dbReference type="ChEBI" id="CHEBI:29105"/>
    </cofactor>
</comment>
<dbReference type="Pfam" id="PF08240">
    <property type="entry name" value="ADH_N"/>
    <property type="match status" value="1"/>
</dbReference>
<dbReference type="SUPFAM" id="SSF50129">
    <property type="entry name" value="GroES-like"/>
    <property type="match status" value="1"/>
</dbReference>
<evidence type="ECO:0000259" key="7">
    <source>
        <dbReference type="Pfam" id="PF08240"/>
    </source>
</evidence>
<reference evidence="8" key="2">
    <citation type="submission" date="2021-04" db="EMBL/GenBank/DDBJ databases">
        <authorList>
            <person name="Gilroy R."/>
        </authorList>
    </citation>
    <scope>NUCLEOTIDE SEQUENCE</scope>
    <source>
        <strain evidence="8">USAMLcec3-2134</strain>
    </source>
</reference>
<evidence type="ECO:0000256" key="3">
    <source>
        <dbReference type="ARBA" id="ARBA00022723"/>
    </source>
</evidence>
<evidence type="ECO:0000259" key="6">
    <source>
        <dbReference type="Pfam" id="PF00107"/>
    </source>
</evidence>
<reference evidence="8" key="1">
    <citation type="journal article" date="2021" name="PeerJ">
        <title>Extensive microbial diversity within the chicken gut microbiome revealed by metagenomics and culture.</title>
        <authorList>
            <person name="Gilroy R."/>
            <person name="Ravi A."/>
            <person name="Getino M."/>
            <person name="Pursley I."/>
            <person name="Horton D.L."/>
            <person name="Alikhan N.F."/>
            <person name="Baker D."/>
            <person name="Gharbi K."/>
            <person name="Hall N."/>
            <person name="Watson M."/>
            <person name="Adriaenssens E.M."/>
            <person name="Foster-Nyarko E."/>
            <person name="Jarju S."/>
            <person name="Secka A."/>
            <person name="Antonio M."/>
            <person name="Oren A."/>
            <person name="Chaudhuri R.R."/>
            <person name="La Ragione R."/>
            <person name="Hildebrand F."/>
            <person name="Pallen M.J."/>
        </authorList>
    </citation>
    <scope>NUCLEOTIDE SEQUENCE</scope>
    <source>
        <strain evidence="8">USAMLcec3-2134</strain>
    </source>
</reference>
<dbReference type="InterPro" id="IPR011032">
    <property type="entry name" value="GroES-like_sf"/>
</dbReference>
<evidence type="ECO:0000256" key="2">
    <source>
        <dbReference type="ARBA" id="ARBA00008072"/>
    </source>
</evidence>
<evidence type="ECO:0000256" key="5">
    <source>
        <dbReference type="ARBA" id="ARBA00023002"/>
    </source>
</evidence>